<dbReference type="AlphaFoldDB" id="A0A397VPZ1"/>
<gene>
    <name evidence="1" type="ORF">C2G38_2169774</name>
</gene>
<sequence>MPSLLAYDNKSSASPTSIPIQQIYIDGFVNLETLNAHLSLLIKFKTLEQTVPSEDMCYLLRTQKRIINHDNTISGPTFKNAFAFTAKDWYEKVQETYNVEDPSNYLAGIEVGTGFKYSSLSHLNSSLSHQNSSLSRHLLIVDVINSNFGVINSNLDVINSNI</sequence>
<proteinExistence type="predicted"/>
<dbReference type="OrthoDB" id="2288623at2759"/>
<accession>A0A397VPZ1</accession>
<reference evidence="1 2" key="1">
    <citation type="submission" date="2018-06" db="EMBL/GenBank/DDBJ databases">
        <title>Comparative genomics reveals the genomic features of Rhizophagus irregularis, R. cerebriforme, R. diaphanum and Gigaspora rosea, and their symbiotic lifestyle signature.</title>
        <authorList>
            <person name="Morin E."/>
            <person name="San Clemente H."/>
            <person name="Chen E.C.H."/>
            <person name="De La Providencia I."/>
            <person name="Hainaut M."/>
            <person name="Kuo A."/>
            <person name="Kohler A."/>
            <person name="Murat C."/>
            <person name="Tang N."/>
            <person name="Roy S."/>
            <person name="Loubradou J."/>
            <person name="Henrissat B."/>
            <person name="Grigoriev I.V."/>
            <person name="Corradi N."/>
            <person name="Roux C."/>
            <person name="Martin F.M."/>
        </authorList>
    </citation>
    <scope>NUCLEOTIDE SEQUENCE [LARGE SCALE GENOMIC DNA]</scope>
    <source>
        <strain evidence="1 2">DAOM 194757</strain>
    </source>
</reference>
<organism evidence="1 2">
    <name type="scientific">Gigaspora rosea</name>
    <dbReference type="NCBI Taxonomy" id="44941"/>
    <lineage>
        <taxon>Eukaryota</taxon>
        <taxon>Fungi</taxon>
        <taxon>Fungi incertae sedis</taxon>
        <taxon>Mucoromycota</taxon>
        <taxon>Glomeromycotina</taxon>
        <taxon>Glomeromycetes</taxon>
        <taxon>Diversisporales</taxon>
        <taxon>Gigasporaceae</taxon>
        <taxon>Gigaspora</taxon>
    </lineage>
</organism>
<comment type="caution">
    <text evidence="1">The sequence shown here is derived from an EMBL/GenBank/DDBJ whole genome shotgun (WGS) entry which is preliminary data.</text>
</comment>
<protein>
    <submittedName>
        <fullName evidence="1">Uncharacterized protein</fullName>
    </submittedName>
</protein>
<evidence type="ECO:0000313" key="1">
    <source>
        <dbReference type="EMBL" id="RIB24012.1"/>
    </source>
</evidence>
<dbReference type="Proteomes" id="UP000266673">
    <property type="component" value="Unassembled WGS sequence"/>
</dbReference>
<dbReference type="EMBL" id="QKWP01000235">
    <property type="protein sequence ID" value="RIB24012.1"/>
    <property type="molecule type" value="Genomic_DNA"/>
</dbReference>
<keyword evidence="2" id="KW-1185">Reference proteome</keyword>
<name>A0A397VPZ1_9GLOM</name>
<evidence type="ECO:0000313" key="2">
    <source>
        <dbReference type="Proteomes" id="UP000266673"/>
    </source>
</evidence>